<evidence type="ECO:0000313" key="2">
    <source>
        <dbReference type="EMBL" id="OQM58098.1"/>
    </source>
</evidence>
<keyword evidence="1" id="KW-1133">Transmembrane helix</keyword>
<reference evidence="2 4" key="2">
    <citation type="submission" date="2017-03" db="EMBL/GenBank/DDBJ databases">
        <title>Maternal inheritance of bifidobacteria.</title>
        <authorList>
            <person name="Lugli G.A."/>
            <person name="Duranti S."/>
            <person name="Milani C."/>
            <person name="Mancabelli L."/>
        </authorList>
    </citation>
    <scope>NUCLEOTIDE SEQUENCE [LARGE SCALE GENOMIC DNA]</scope>
    <source>
        <strain evidence="2 4">1892B</strain>
    </source>
</reference>
<dbReference type="RefSeq" id="WP_236838137.1">
    <property type="nucleotide sequence ID" value="NZ_JAHOFH010000004.1"/>
</dbReference>
<organism evidence="3 5">
    <name type="scientific">Bifidobacterium adolescentis</name>
    <dbReference type="NCBI Taxonomy" id="1680"/>
    <lineage>
        <taxon>Bacteria</taxon>
        <taxon>Bacillati</taxon>
        <taxon>Actinomycetota</taxon>
        <taxon>Actinomycetes</taxon>
        <taxon>Bifidobacteriales</taxon>
        <taxon>Bifidobacteriaceae</taxon>
        <taxon>Bifidobacterium</taxon>
    </lineage>
</organism>
<dbReference type="Proteomes" id="UP000192714">
    <property type="component" value="Unassembled WGS sequence"/>
</dbReference>
<accession>A0A1V8QAQ2</accession>
<evidence type="ECO:0000313" key="4">
    <source>
        <dbReference type="Proteomes" id="UP000192714"/>
    </source>
</evidence>
<keyword evidence="1" id="KW-0812">Transmembrane</keyword>
<dbReference type="AlphaFoldDB" id="A0A1V8QAQ2"/>
<sequence>MLLLSSYTVMCLVFAQHFSMHHLGILLGFFIAVLAIDCDERRIGVDDWPAWCATMADQFAGKLGVKKARNYLIMLKALALGAMLISVYWTINASICDIRYEYSSSRTVASFIKTNHLEQYRWMAGWTRINSMNASPDVKARIKQGGYCANGKDCIDYTSWVSGTLVTADPYFKRTLMSNAYKGRSYISWEWCIDPYAGKQDIETWRSWGEPEFYDTIYQPFFFSALGYDRNDYTKIRIAETVTPWKDQRSRGSVEIYVRNDIYKNVLHSPDTGIAWPDGAKRR</sequence>
<proteinExistence type="predicted"/>
<evidence type="ECO:0000256" key="1">
    <source>
        <dbReference type="SAM" id="Phobius"/>
    </source>
</evidence>
<protein>
    <submittedName>
        <fullName evidence="3">ABC superfamily ATP binding cassette transporter permease protein</fullName>
    </submittedName>
</protein>
<keyword evidence="1" id="KW-0472">Membrane</keyword>
<evidence type="ECO:0000313" key="5">
    <source>
        <dbReference type="Proteomes" id="UP000193377"/>
    </source>
</evidence>
<dbReference type="EMBL" id="LNKD01000002">
    <property type="protein sequence ID" value="OSG86148.1"/>
    <property type="molecule type" value="Genomic_DNA"/>
</dbReference>
<comment type="caution">
    <text evidence="3">The sequence shown here is derived from an EMBL/GenBank/DDBJ whole genome shotgun (WGS) entry which is preliminary data.</text>
</comment>
<name>A0A1V8QAQ2_BIFAD</name>
<dbReference type="Proteomes" id="UP000193377">
    <property type="component" value="Unassembled WGS sequence"/>
</dbReference>
<evidence type="ECO:0000313" key="3">
    <source>
        <dbReference type="EMBL" id="OSG86148.1"/>
    </source>
</evidence>
<dbReference type="EMBL" id="NAQF01000002">
    <property type="protein sequence ID" value="OQM58098.1"/>
    <property type="molecule type" value="Genomic_DNA"/>
</dbReference>
<feature type="transmembrane region" description="Helical" evidence="1">
    <location>
        <begin position="71"/>
        <end position="91"/>
    </location>
</feature>
<reference evidence="3 5" key="1">
    <citation type="journal article" date="2016" name="Sci. Rep.">
        <title>Evaluation of genetic diversity among strains of the human gut commensal Bifidobacterium adolescentis.</title>
        <authorList>
            <person name="Duranti S."/>
            <person name="Milani C."/>
            <person name="Lugli G.A."/>
            <person name="Mancabelli L."/>
            <person name="Turroni F."/>
            <person name="Ferrario C."/>
            <person name="Mangifesta M."/>
            <person name="Viappiani A."/>
            <person name="Sanchez B."/>
            <person name="Margolles A."/>
            <person name="van Sinderen D."/>
            <person name="Ventura M."/>
        </authorList>
    </citation>
    <scope>NUCLEOTIDE SEQUENCE [LARGE SCALE GENOMIC DNA]</scope>
    <source>
        <strain evidence="3 5">487B</strain>
    </source>
</reference>
<feature type="transmembrane region" description="Helical" evidence="1">
    <location>
        <begin position="20"/>
        <end position="36"/>
    </location>
</feature>
<gene>
    <name evidence="3" type="ORF">B0487_1657</name>
    <name evidence="2" type="ORF">B5789_0175</name>
</gene>